<feature type="domain" description="J" evidence="2">
    <location>
        <begin position="1"/>
        <end position="68"/>
    </location>
</feature>
<dbReference type="PRINTS" id="PR00625">
    <property type="entry name" value="JDOMAIN"/>
</dbReference>
<dbReference type="PROSITE" id="PS00028">
    <property type="entry name" value="ZINC_FINGER_C2H2_1"/>
    <property type="match status" value="1"/>
</dbReference>
<dbReference type="Pfam" id="PF12874">
    <property type="entry name" value="zf-met"/>
    <property type="match status" value="1"/>
</dbReference>
<dbReference type="AlphaFoldDB" id="A0ABD3P811"/>
<keyword evidence="4" id="KW-1185">Reference proteome</keyword>
<reference evidence="3 4" key="1">
    <citation type="journal article" date="2020" name="G3 (Bethesda)">
        <title>Improved Reference Genome for Cyclotella cryptica CCMP332, a Model for Cell Wall Morphogenesis, Salinity Adaptation, and Lipid Production in Diatoms (Bacillariophyta).</title>
        <authorList>
            <person name="Roberts W.R."/>
            <person name="Downey K.M."/>
            <person name="Ruck E.C."/>
            <person name="Traller J.C."/>
            <person name="Alverson A.J."/>
        </authorList>
    </citation>
    <scope>NUCLEOTIDE SEQUENCE [LARGE SCALE GENOMIC DNA]</scope>
    <source>
        <strain evidence="3 4">CCMP332</strain>
    </source>
</reference>
<evidence type="ECO:0000313" key="4">
    <source>
        <dbReference type="Proteomes" id="UP001516023"/>
    </source>
</evidence>
<dbReference type="Proteomes" id="UP001516023">
    <property type="component" value="Unassembled WGS sequence"/>
</dbReference>
<dbReference type="PROSITE" id="PS50076">
    <property type="entry name" value="DNAJ_2"/>
    <property type="match status" value="1"/>
</dbReference>
<feature type="compositionally biased region" description="Acidic residues" evidence="1">
    <location>
        <begin position="408"/>
        <end position="418"/>
    </location>
</feature>
<accession>A0ABD3P811</accession>
<dbReference type="InterPro" id="IPR013087">
    <property type="entry name" value="Znf_C2H2_type"/>
</dbReference>
<dbReference type="InterPro" id="IPR036869">
    <property type="entry name" value="J_dom_sf"/>
</dbReference>
<dbReference type="PROSITE" id="PS00636">
    <property type="entry name" value="DNAJ_1"/>
    <property type="match status" value="1"/>
</dbReference>
<comment type="caution">
    <text evidence="3">The sequence shown here is derived from an EMBL/GenBank/DDBJ whole genome shotgun (WGS) entry which is preliminary data.</text>
</comment>
<dbReference type="CDD" id="cd06257">
    <property type="entry name" value="DnaJ"/>
    <property type="match status" value="1"/>
</dbReference>
<feature type="compositionally biased region" description="Basic residues" evidence="1">
    <location>
        <begin position="310"/>
        <end position="328"/>
    </location>
</feature>
<dbReference type="SUPFAM" id="SSF46565">
    <property type="entry name" value="Chaperone J-domain"/>
    <property type="match status" value="1"/>
</dbReference>
<dbReference type="InterPro" id="IPR054076">
    <property type="entry name" value="ZUO1-like_ZHD"/>
</dbReference>
<dbReference type="EMBL" id="JABMIG020000239">
    <property type="protein sequence ID" value="KAL3784300.1"/>
    <property type="molecule type" value="Genomic_DNA"/>
</dbReference>
<dbReference type="SUPFAM" id="SSF57667">
    <property type="entry name" value="beta-beta-alpha zinc fingers"/>
    <property type="match status" value="1"/>
</dbReference>
<evidence type="ECO:0000313" key="3">
    <source>
        <dbReference type="EMBL" id="KAL3784300.1"/>
    </source>
</evidence>
<organism evidence="3 4">
    <name type="scientific">Cyclotella cryptica</name>
    <dbReference type="NCBI Taxonomy" id="29204"/>
    <lineage>
        <taxon>Eukaryota</taxon>
        <taxon>Sar</taxon>
        <taxon>Stramenopiles</taxon>
        <taxon>Ochrophyta</taxon>
        <taxon>Bacillariophyta</taxon>
        <taxon>Coscinodiscophyceae</taxon>
        <taxon>Thalassiosirophycidae</taxon>
        <taxon>Stephanodiscales</taxon>
        <taxon>Stephanodiscaceae</taxon>
        <taxon>Cyclotella</taxon>
    </lineage>
</organism>
<gene>
    <name evidence="3" type="ORF">HJC23_004964</name>
</gene>
<dbReference type="PANTHER" id="PTHR44029:SF1">
    <property type="entry name" value="DNAJ HOMOLOG SUBFAMILY C MEMBER 21"/>
    <property type="match status" value="1"/>
</dbReference>
<dbReference type="InterPro" id="IPR036236">
    <property type="entry name" value="Znf_C2H2_sf"/>
</dbReference>
<protein>
    <recommendedName>
        <fullName evidence="2">J domain-containing protein</fullName>
    </recommendedName>
</protein>
<dbReference type="Pfam" id="PF00226">
    <property type="entry name" value="DnaJ"/>
    <property type="match status" value="1"/>
</dbReference>
<dbReference type="InterPro" id="IPR051964">
    <property type="entry name" value="Chaperone_stress_response"/>
</dbReference>
<feature type="compositionally biased region" description="Polar residues" evidence="1">
    <location>
        <begin position="351"/>
        <end position="367"/>
    </location>
</feature>
<dbReference type="Gene3D" id="3.30.160.60">
    <property type="entry name" value="Classic Zinc Finger"/>
    <property type="match status" value="1"/>
</dbReference>
<name>A0ABD3P811_9STRA</name>
<proteinExistence type="predicted"/>
<evidence type="ECO:0000256" key="1">
    <source>
        <dbReference type="SAM" id="MobiDB-lite"/>
    </source>
</evidence>
<dbReference type="InterPro" id="IPR003604">
    <property type="entry name" value="Matrin/U1-like-C_Znf_C2H2"/>
</dbReference>
<dbReference type="Gene3D" id="1.10.287.110">
    <property type="entry name" value="DnaJ domain"/>
    <property type="match status" value="1"/>
</dbReference>
<dbReference type="Pfam" id="PF21884">
    <property type="entry name" value="ZUO1-like_ZHD"/>
    <property type="match status" value="1"/>
</dbReference>
<dbReference type="SMART" id="SM00451">
    <property type="entry name" value="ZnF_U1"/>
    <property type="match status" value="1"/>
</dbReference>
<dbReference type="InterPro" id="IPR001623">
    <property type="entry name" value="DnaJ_domain"/>
</dbReference>
<dbReference type="SMART" id="SM00271">
    <property type="entry name" value="DnaJ"/>
    <property type="match status" value="1"/>
</dbReference>
<dbReference type="InterPro" id="IPR018253">
    <property type="entry name" value="DnaJ_domain_CS"/>
</dbReference>
<feature type="region of interest" description="Disordered" evidence="1">
    <location>
        <begin position="296"/>
        <end position="421"/>
    </location>
</feature>
<sequence length="469" mass="53730">MILSIPPTADAATIKKAHRQLALRHHPDKTLSLTPEEREQSACEFKLIQAAYECLSDPVERRWYDEHREMILRGGLSGGGGDGTTTPSFLFDVVPYQYAGCYDGYSDDTPHGFYSIYQSVFQQIFQGEKDGYVSEGNIDYESMSNGHLEEVSFGNSKSSWGEVSSFYSAWECFTSCLSFAWADEYLLDDLKGAPNRRIRRLMEEENKKKRKAAKRERIDEIYALVRFVKRRDPRVIQQREWMVQEQVKKEEEKRREAVRRKEEIAVAKEEWMAEAERTIREQEAADLDAGRIRLADLDSDDDDYGGGGAKRGRKKKGGKRRKGKKNRNRGNLEDDSNEDDDNNNHDDGTMQEGTESSMDPSKETLINDTIDMDDGIAAVASDAAISNETNKDSDETSIENPQPIDDASSIEESEEEEPDSWRCECCRKDFKSEKQFDNHVKSKKHKEMLKKYERKLQREAVADLLDDLG</sequence>
<dbReference type="PANTHER" id="PTHR44029">
    <property type="entry name" value="DNAJ HOMOLOG SUBFAMILY C MEMBER 21"/>
    <property type="match status" value="1"/>
</dbReference>
<evidence type="ECO:0000259" key="2">
    <source>
        <dbReference type="PROSITE" id="PS50076"/>
    </source>
</evidence>